<evidence type="ECO:0000313" key="1">
    <source>
        <dbReference type="EMBL" id="KZP27108.1"/>
    </source>
</evidence>
<organism evidence="1 2">
    <name type="scientific">Athelia psychrophila</name>
    <dbReference type="NCBI Taxonomy" id="1759441"/>
    <lineage>
        <taxon>Eukaryota</taxon>
        <taxon>Fungi</taxon>
        <taxon>Dikarya</taxon>
        <taxon>Basidiomycota</taxon>
        <taxon>Agaricomycotina</taxon>
        <taxon>Agaricomycetes</taxon>
        <taxon>Agaricomycetidae</taxon>
        <taxon>Atheliales</taxon>
        <taxon>Atheliaceae</taxon>
        <taxon>Athelia</taxon>
    </lineage>
</organism>
<sequence length="191" mass="21384">MESENSAFAFYAPKLYGEYCDVLGELFRNDPALSWNFSNSIFPAATINFGPHTVRFDHLDSANSAAGWCDIVAMGDYDFHKGGHLVLFDIKMVIAFPPGSHILIPSATMRHGNTPVQPHETRLGFTQYAAGGLFRWVENGCQTMKDAARWDPDLRARLDQEAPGRFEKLLHLYSKLDNVVSDRQTVFSKGP</sequence>
<dbReference type="EMBL" id="KV417510">
    <property type="protein sequence ID" value="KZP27108.1"/>
    <property type="molecule type" value="Genomic_DNA"/>
</dbReference>
<name>A0A166QG12_9AGAM</name>
<keyword evidence="2" id="KW-1185">Reference proteome</keyword>
<dbReference type="Gene3D" id="3.60.130.30">
    <property type="match status" value="1"/>
</dbReference>
<dbReference type="AlphaFoldDB" id="A0A166QG12"/>
<accession>A0A166QG12</accession>
<reference evidence="1 2" key="1">
    <citation type="journal article" date="2016" name="Mol. Biol. Evol.">
        <title>Comparative Genomics of Early-Diverging Mushroom-Forming Fungi Provides Insights into the Origins of Lignocellulose Decay Capabilities.</title>
        <authorList>
            <person name="Nagy L.G."/>
            <person name="Riley R."/>
            <person name="Tritt A."/>
            <person name="Adam C."/>
            <person name="Daum C."/>
            <person name="Floudas D."/>
            <person name="Sun H."/>
            <person name="Yadav J.S."/>
            <person name="Pangilinan J."/>
            <person name="Larsson K.H."/>
            <person name="Matsuura K."/>
            <person name="Barry K."/>
            <person name="Labutti K."/>
            <person name="Kuo R."/>
            <person name="Ohm R.A."/>
            <person name="Bhattacharya S.S."/>
            <person name="Shirouzu T."/>
            <person name="Yoshinaga Y."/>
            <person name="Martin F.M."/>
            <person name="Grigoriev I.V."/>
            <person name="Hibbett D.S."/>
        </authorList>
    </citation>
    <scope>NUCLEOTIDE SEQUENCE [LARGE SCALE GENOMIC DNA]</scope>
    <source>
        <strain evidence="1 2">CBS 109695</strain>
    </source>
</reference>
<gene>
    <name evidence="1" type="ORF">FIBSPDRAFT_909018</name>
</gene>
<dbReference type="STRING" id="436010.A0A166QG12"/>
<evidence type="ECO:0000313" key="2">
    <source>
        <dbReference type="Proteomes" id="UP000076532"/>
    </source>
</evidence>
<protein>
    <submittedName>
        <fullName evidence="1">Uncharacterized protein</fullName>
    </submittedName>
</protein>
<proteinExistence type="predicted"/>
<dbReference type="Proteomes" id="UP000076532">
    <property type="component" value="Unassembled WGS sequence"/>
</dbReference>
<dbReference type="OrthoDB" id="3202607at2759"/>